<dbReference type="PANTHER" id="PTHR37540">
    <property type="entry name" value="TRANSCRIPTION FACTOR (ACR-2), PUTATIVE-RELATED-RELATED"/>
    <property type="match status" value="1"/>
</dbReference>
<evidence type="ECO:0000256" key="1">
    <source>
        <dbReference type="ARBA" id="ARBA00023242"/>
    </source>
</evidence>
<dbReference type="EMBL" id="JAPCWZ010000005">
    <property type="protein sequence ID" value="KAK8863394.1"/>
    <property type="molecule type" value="Genomic_DNA"/>
</dbReference>
<evidence type="ECO:0000313" key="3">
    <source>
        <dbReference type="EMBL" id="KAK8863394.1"/>
    </source>
</evidence>
<gene>
    <name evidence="3" type="ORF">PGQ11_009629</name>
</gene>
<reference evidence="3 4" key="1">
    <citation type="journal article" date="2024" name="IMA Fungus">
        <title>Apiospora arundinis, a panoply of carbohydrate-active enzymes and secondary metabolites.</title>
        <authorList>
            <person name="Sorensen T."/>
            <person name="Petersen C."/>
            <person name="Muurmann A.T."/>
            <person name="Christiansen J.V."/>
            <person name="Brundto M.L."/>
            <person name="Overgaard C.K."/>
            <person name="Boysen A.T."/>
            <person name="Wollenberg R.D."/>
            <person name="Larsen T.O."/>
            <person name="Sorensen J.L."/>
            <person name="Nielsen K.L."/>
            <person name="Sondergaard T.E."/>
        </authorList>
    </citation>
    <scope>NUCLEOTIDE SEQUENCE [LARGE SCALE GENOMIC DNA]</scope>
    <source>
        <strain evidence="3 4">AAU 773</strain>
    </source>
</reference>
<evidence type="ECO:0000313" key="4">
    <source>
        <dbReference type="Proteomes" id="UP001390339"/>
    </source>
</evidence>
<accession>A0ABR2IJH3</accession>
<dbReference type="Pfam" id="PF11951">
    <property type="entry name" value="Fungal_trans_2"/>
    <property type="match status" value="1"/>
</dbReference>
<dbReference type="Proteomes" id="UP001390339">
    <property type="component" value="Unassembled WGS sequence"/>
</dbReference>
<protein>
    <submittedName>
        <fullName evidence="3">C6 finger domain protein</fullName>
    </submittedName>
</protein>
<keyword evidence="4" id="KW-1185">Reference proteome</keyword>
<name>A0ABR2IJH3_9PEZI</name>
<dbReference type="InterPro" id="IPR021858">
    <property type="entry name" value="Fun_TF"/>
</dbReference>
<keyword evidence="1" id="KW-0539">Nucleus</keyword>
<comment type="caution">
    <text evidence="3">The sequence shown here is derived from an EMBL/GenBank/DDBJ whole genome shotgun (WGS) entry which is preliminary data.</text>
</comment>
<sequence length="291" mass="32522">MQLCFVDGKPAKRDGAASQRAARSHAARETHARVRRQRMLRYQATTRDFGTSPTFESTLYESNQDQSLLRNASPSRSERLHACHRSGTPRGCHTEGVTIHLLSPGRNRDPFDSFVTPLKAEEHFLLNHYMTTVMYLESTHSRLFPDPREYRRSVRTHWVPTAFSDLGMLSGLLLFACRHLYFCTKKPTYKEQALQYKGACLSSLKESLSRDGQAGKATDTTIAKALQMASDELADGEIGVSRFHMHAVEEMVISKGGIGTLGMDGFLAKCVSMFTRKEDKGSTIDGPLQAT</sequence>
<feature type="region of interest" description="Disordered" evidence="2">
    <location>
        <begin position="9"/>
        <end position="32"/>
    </location>
</feature>
<dbReference type="PANTHER" id="PTHR37540:SF5">
    <property type="entry name" value="TRANSCRIPTION FACTOR DOMAIN-CONTAINING PROTEIN"/>
    <property type="match status" value="1"/>
</dbReference>
<organism evidence="3 4">
    <name type="scientific">Apiospora arundinis</name>
    <dbReference type="NCBI Taxonomy" id="335852"/>
    <lineage>
        <taxon>Eukaryota</taxon>
        <taxon>Fungi</taxon>
        <taxon>Dikarya</taxon>
        <taxon>Ascomycota</taxon>
        <taxon>Pezizomycotina</taxon>
        <taxon>Sordariomycetes</taxon>
        <taxon>Xylariomycetidae</taxon>
        <taxon>Amphisphaeriales</taxon>
        <taxon>Apiosporaceae</taxon>
        <taxon>Apiospora</taxon>
    </lineage>
</organism>
<proteinExistence type="predicted"/>
<evidence type="ECO:0000256" key="2">
    <source>
        <dbReference type="SAM" id="MobiDB-lite"/>
    </source>
</evidence>